<evidence type="ECO:0000259" key="4">
    <source>
        <dbReference type="Pfam" id="PF00561"/>
    </source>
</evidence>
<dbReference type="InterPro" id="IPR029058">
    <property type="entry name" value="AB_hydrolase_fold"/>
</dbReference>
<organism evidence="5 6">
    <name type="scientific">Sulfoacidibacillus thermotolerans</name>
    <name type="common">Acidibacillus sulfuroxidans</name>
    <dbReference type="NCBI Taxonomy" id="1765684"/>
    <lineage>
        <taxon>Bacteria</taxon>
        <taxon>Bacillati</taxon>
        <taxon>Bacillota</taxon>
        <taxon>Bacilli</taxon>
        <taxon>Bacillales</taxon>
        <taxon>Alicyclobacillaceae</taxon>
        <taxon>Sulfoacidibacillus</taxon>
    </lineage>
</organism>
<dbReference type="InterPro" id="IPR000073">
    <property type="entry name" value="AB_hydrolase_1"/>
</dbReference>
<accession>A0A2U3D9N6</accession>
<dbReference type="SUPFAM" id="SSF53474">
    <property type="entry name" value="alpha/beta-Hydrolases"/>
    <property type="match status" value="1"/>
</dbReference>
<protein>
    <recommendedName>
        <fullName evidence="3">Putative 2-succinyl-6-hydroxy-2,4-cyclohexadiene-1-carboxylate synthase</fullName>
        <shortName evidence="3">SHCHC synthase</shortName>
        <ecNumber evidence="3">4.2.99.20</ecNumber>
    </recommendedName>
</protein>
<comment type="pathway">
    <text evidence="3">Quinol/quinone metabolism; menaquinone biosynthesis.</text>
</comment>
<evidence type="ECO:0000313" key="6">
    <source>
        <dbReference type="Proteomes" id="UP000245380"/>
    </source>
</evidence>
<dbReference type="UniPathway" id="UPA01057">
    <property type="reaction ID" value="UER00900"/>
</dbReference>
<dbReference type="Proteomes" id="UP000245380">
    <property type="component" value="Unassembled WGS sequence"/>
</dbReference>
<keyword evidence="1 3" id="KW-0474">Menaquinone biosynthesis</keyword>
<feature type="domain" description="AB hydrolase-1" evidence="4">
    <location>
        <begin position="19"/>
        <end position="255"/>
    </location>
</feature>
<dbReference type="GO" id="GO:0009234">
    <property type="term" value="P:menaquinone biosynthetic process"/>
    <property type="evidence" value="ECO:0007669"/>
    <property type="project" value="UniProtKB-UniRule"/>
</dbReference>
<comment type="catalytic activity">
    <reaction evidence="3">
        <text>5-enolpyruvoyl-6-hydroxy-2-succinyl-cyclohex-3-ene-1-carboxylate = (1R,6R)-6-hydroxy-2-succinyl-cyclohexa-2,4-diene-1-carboxylate + pyruvate</text>
        <dbReference type="Rhea" id="RHEA:25597"/>
        <dbReference type="ChEBI" id="CHEBI:15361"/>
        <dbReference type="ChEBI" id="CHEBI:58689"/>
        <dbReference type="ChEBI" id="CHEBI:58818"/>
        <dbReference type="EC" id="4.2.99.20"/>
    </reaction>
</comment>
<dbReference type="PANTHER" id="PTHR42916">
    <property type="entry name" value="2-SUCCINYL-5-ENOLPYRUVYL-6-HYDROXY-3-CYCLOHEXENE-1-CARBOXYLATE SYNTHASE"/>
    <property type="match status" value="1"/>
</dbReference>
<reference evidence="5 6" key="1">
    <citation type="submission" date="2016-11" db="EMBL/GenBank/DDBJ databases">
        <title>Comparative genomics of Acidibacillus ferroxidans species.</title>
        <authorList>
            <person name="Oliveira G."/>
            <person name="Nunes G."/>
            <person name="Oliveira R."/>
            <person name="Araujo F."/>
            <person name="Salim A."/>
            <person name="Scholte L."/>
            <person name="Morais D."/>
            <person name="Nancucheo I."/>
            <person name="Johnson D.B."/>
            <person name="Grail B."/>
            <person name="Bittencourt J."/>
            <person name="Valadares R."/>
        </authorList>
    </citation>
    <scope>NUCLEOTIDE SEQUENCE [LARGE SCALE GENOMIC DNA]</scope>
    <source>
        <strain evidence="5 6">Y002</strain>
    </source>
</reference>
<dbReference type="HAMAP" id="MF_01660">
    <property type="entry name" value="MenH"/>
    <property type="match status" value="1"/>
</dbReference>
<dbReference type="GO" id="GO:0070205">
    <property type="term" value="F:2-succinyl-6-hydroxy-2,4-cyclohexadiene-1-carboxylate synthase activity"/>
    <property type="evidence" value="ECO:0007669"/>
    <property type="project" value="UniProtKB-UniRule"/>
</dbReference>
<dbReference type="UniPathway" id="UPA00079"/>
<dbReference type="Pfam" id="PF00561">
    <property type="entry name" value="Abhydrolase_1"/>
    <property type="match status" value="1"/>
</dbReference>
<dbReference type="Gene3D" id="3.40.50.1820">
    <property type="entry name" value="alpha/beta hydrolase"/>
    <property type="match status" value="1"/>
</dbReference>
<dbReference type="PRINTS" id="PR00111">
    <property type="entry name" value="ABHYDROLASE"/>
</dbReference>
<evidence type="ECO:0000313" key="5">
    <source>
        <dbReference type="EMBL" id="PWI58000.1"/>
    </source>
</evidence>
<comment type="caution">
    <text evidence="5">The sequence shown here is derived from an EMBL/GenBank/DDBJ whole genome shotgun (WGS) entry which is preliminary data.</text>
</comment>
<comment type="similarity">
    <text evidence="3">Belongs to the AB hydrolase superfamily. MenH family.</text>
</comment>
<dbReference type="NCBIfam" id="TIGR03695">
    <property type="entry name" value="menH_SHCHC"/>
    <property type="match status" value="1"/>
</dbReference>
<proteinExistence type="inferred from homology"/>
<dbReference type="AlphaFoldDB" id="A0A2U3D9N6"/>
<comment type="subunit">
    <text evidence="3">Monomer.</text>
</comment>
<dbReference type="InterPro" id="IPR022485">
    <property type="entry name" value="SHCHC_synthase_MenH"/>
</dbReference>
<evidence type="ECO:0000256" key="1">
    <source>
        <dbReference type="ARBA" id="ARBA00022428"/>
    </source>
</evidence>
<name>A0A2U3D9N6_SULT2</name>
<evidence type="ECO:0000256" key="2">
    <source>
        <dbReference type="ARBA" id="ARBA00023239"/>
    </source>
</evidence>
<dbReference type="PANTHER" id="PTHR42916:SF1">
    <property type="entry name" value="PROTEIN PHYLLO, CHLOROPLASTIC"/>
    <property type="match status" value="1"/>
</dbReference>
<evidence type="ECO:0000256" key="3">
    <source>
        <dbReference type="HAMAP-Rule" id="MF_01660"/>
    </source>
</evidence>
<keyword evidence="6" id="KW-1185">Reference proteome</keyword>
<dbReference type="EC" id="4.2.99.20" evidence="3"/>
<dbReference type="EMBL" id="MPDK01000007">
    <property type="protein sequence ID" value="PWI58000.1"/>
    <property type="molecule type" value="Genomic_DNA"/>
</dbReference>
<gene>
    <name evidence="3" type="primary">menH</name>
    <name evidence="5" type="ORF">BM613_05685</name>
</gene>
<comment type="function">
    <text evidence="3">Catalyzes a proton abstraction reaction that results in 2,5-elimination of pyruvate from 2-succinyl-5-enolpyruvyl-6-hydroxy-3-cyclohexene-1-carboxylate (SEPHCHC) and the formation of 2-succinyl-6-hydroxy-2,4-cyclohexadiene-1-carboxylate (SHCHC).</text>
</comment>
<keyword evidence="2 3" id="KW-0456">Lyase</keyword>
<sequence>MSYHLWNWACSNSAPKRTPIVFLHGFAGTGEDFLFLHSAERLMQRCCIAIDALGHGGTDVPKDPRRYGIEQVILDLDALFTALQIPQIHLVGYSMGGRMALAYALNFPQRIKKLVLESASPGLKTAVERAQRKRQDEELAKRIVEKGIHAFVDNWETNPLFASQRQVSIERLDHQRKMRLSQIPEGLSRSLLGVGTGVQPSYWDKIENLSTSALLLSGEIDMKFTNIAREMKERMQTAEHRVIANAGHNIHLENPDGYIKNISEFLLD</sequence>
<comment type="pathway">
    <text evidence="3">Quinol/quinone metabolism; 1,4-dihydroxy-2-naphthoate biosynthesis; 1,4-dihydroxy-2-naphthoate from chorismate: step 3/7.</text>
</comment>